<feature type="domain" description="MrpA C-terminal/MbhE" evidence="8">
    <location>
        <begin position="26"/>
        <end position="80"/>
    </location>
</feature>
<feature type="domain" description="Na+/H+ antiporter MnhB subunit-related protein" evidence="7">
    <location>
        <begin position="88"/>
        <end position="214"/>
    </location>
</feature>
<evidence type="ECO:0000259" key="7">
    <source>
        <dbReference type="Pfam" id="PF04039"/>
    </source>
</evidence>
<dbReference type="GO" id="GO:0005886">
    <property type="term" value="C:plasma membrane"/>
    <property type="evidence" value="ECO:0007669"/>
    <property type="project" value="UniProtKB-SubCell"/>
</dbReference>
<protein>
    <submittedName>
        <fullName evidence="9">Membrane bound hydrogenase, MbhF subunit</fullName>
    </submittedName>
</protein>
<keyword evidence="3 6" id="KW-0812">Transmembrane</keyword>
<dbReference type="InterPro" id="IPR007182">
    <property type="entry name" value="MnhB"/>
</dbReference>
<dbReference type="InterPro" id="IPR046806">
    <property type="entry name" value="MrpA_C/MbhE"/>
</dbReference>
<dbReference type="KEGG" id="tch:CHITON_1650"/>
<dbReference type="InterPro" id="IPR050622">
    <property type="entry name" value="CPA3_antiporter_subunitB"/>
</dbReference>
<name>A0A160VUC5_9EURY</name>
<evidence type="ECO:0000256" key="5">
    <source>
        <dbReference type="ARBA" id="ARBA00023136"/>
    </source>
</evidence>
<dbReference type="Pfam" id="PF04039">
    <property type="entry name" value="MnhB"/>
    <property type="match status" value="1"/>
</dbReference>
<comment type="subcellular location">
    <subcellularLocation>
        <location evidence="1">Cell membrane</location>
        <topology evidence="1">Multi-pass membrane protein</topology>
    </subcellularLocation>
</comment>
<dbReference type="STRING" id="54262.CHITON_1650"/>
<dbReference type="PANTHER" id="PTHR33932">
    <property type="entry name" value="NA(+)/H(+) ANTIPORTER SUBUNIT B"/>
    <property type="match status" value="1"/>
</dbReference>
<evidence type="ECO:0000256" key="3">
    <source>
        <dbReference type="ARBA" id="ARBA00022692"/>
    </source>
</evidence>
<feature type="transmembrane region" description="Helical" evidence="6">
    <location>
        <begin position="150"/>
        <end position="175"/>
    </location>
</feature>
<evidence type="ECO:0000313" key="9">
    <source>
        <dbReference type="EMBL" id="CUX78429.1"/>
    </source>
</evidence>
<feature type="transmembrane region" description="Helical" evidence="6">
    <location>
        <begin position="95"/>
        <end position="113"/>
    </location>
</feature>
<dbReference type="Pfam" id="PF20501">
    <property type="entry name" value="MbhE"/>
    <property type="match status" value="1"/>
</dbReference>
<keyword evidence="4 6" id="KW-1133">Transmembrane helix</keyword>
<evidence type="ECO:0000256" key="2">
    <source>
        <dbReference type="ARBA" id="ARBA00022475"/>
    </source>
</evidence>
<dbReference type="EMBL" id="LN999010">
    <property type="protein sequence ID" value="CUX78429.1"/>
    <property type="molecule type" value="Genomic_DNA"/>
</dbReference>
<proteinExistence type="predicted"/>
<keyword evidence="2" id="KW-1003">Cell membrane</keyword>
<feature type="transmembrane region" description="Helical" evidence="6">
    <location>
        <begin position="195"/>
        <end position="223"/>
    </location>
</feature>
<evidence type="ECO:0000259" key="8">
    <source>
        <dbReference type="Pfam" id="PF20501"/>
    </source>
</evidence>
<evidence type="ECO:0000256" key="4">
    <source>
        <dbReference type="ARBA" id="ARBA00022989"/>
    </source>
</evidence>
<dbReference type="Proteomes" id="UP000093069">
    <property type="component" value="Chromosome I"/>
</dbReference>
<sequence>MVALSPKYGIKFGLGGEDWLKYRYTDDYYIKHGVEEVGGNNIVTDIVFDYRGYDTLGEATVLFTAIAGAIALLRPWRREKMSEDMGLIVRTNARALVPFIGIFGAYIVMHGHLTPGGGFQGGATIAGAGILFLVAFGLKAAKEKINKNLYSALEGVGGLVFLGAAMLGLSVAFFYNTLWHNGPLFNGKPGTLLSAGFLPIMNLGVGLKVFTGLVSAVFALSLFRRWKE</sequence>
<organism evidence="9 10">
    <name type="scientific">Thermococcus chitonophagus</name>
    <dbReference type="NCBI Taxonomy" id="54262"/>
    <lineage>
        <taxon>Archaea</taxon>
        <taxon>Methanobacteriati</taxon>
        <taxon>Methanobacteriota</taxon>
        <taxon>Thermococci</taxon>
        <taxon>Thermococcales</taxon>
        <taxon>Thermococcaceae</taxon>
        <taxon>Thermococcus</taxon>
    </lineage>
</organism>
<dbReference type="PANTHER" id="PTHR33932:SF4">
    <property type="entry name" value="NA(+)_H(+) ANTIPORTER SUBUNIT B"/>
    <property type="match status" value="1"/>
</dbReference>
<keyword evidence="5 6" id="KW-0472">Membrane</keyword>
<feature type="transmembrane region" description="Helical" evidence="6">
    <location>
        <begin position="119"/>
        <end position="138"/>
    </location>
</feature>
<dbReference type="AlphaFoldDB" id="A0A160VUC5"/>
<reference evidence="10" key="1">
    <citation type="submission" date="2016-01" db="EMBL/GenBank/DDBJ databases">
        <authorList>
            <person name="Vorgias C.E."/>
        </authorList>
    </citation>
    <scope>NUCLEOTIDE SEQUENCE [LARGE SCALE GENOMIC DNA]</scope>
</reference>
<dbReference type="NCBIfam" id="NF006248">
    <property type="entry name" value="PRK08386.1"/>
    <property type="match status" value="1"/>
</dbReference>
<evidence type="ECO:0000256" key="1">
    <source>
        <dbReference type="ARBA" id="ARBA00004651"/>
    </source>
</evidence>
<feature type="transmembrane region" description="Helical" evidence="6">
    <location>
        <begin position="56"/>
        <end position="74"/>
    </location>
</feature>
<evidence type="ECO:0000256" key="6">
    <source>
        <dbReference type="SAM" id="Phobius"/>
    </source>
</evidence>
<gene>
    <name evidence="9" type="ORF">CHITON_1650</name>
</gene>
<accession>A0A160VUC5</accession>
<evidence type="ECO:0000313" key="10">
    <source>
        <dbReference type="Proteomes" id="UP000093069"/>
    </source>
</evidence>